<feature type="transmembrane region" description="Helical" evidence="6">
    <location>
        <begin position="145"/>
        <end position="166"/>
    </location>
</feature>
<protein>
    <submittedName>
        <fullName evidence="8">Integral inner membrane protein</fullName>
    </submittedName>
</protein>
<organism evidence="8 9">
    <name type="scientific">Bacillus amyloliquefaciens (strain ATCC 23350 / DSM 7 / BCRC 11601 / CCUG 28519 / NBRC 15535 / NRRL B-14393 / F)</name>
    <dbReference type="NCBI Taxonomy" id="692420"/>
    <lineage>
        <taxon>Bacteria</taxon>
        <taxon>Bacillati</taxon>
        <taxon>Bacillota</taxon>
        <taxon>Bacilli</taxon>
        <taxon>Bacillales</taxon>
        <taxon>Bacillaceae</taxon>
        <taxon>Bacillus</taxon>
        <taxon>Bacillus amyloliquefaciens group</taxon>
    </lineage>
</organism>
<feature type="domain" description="RDD" evidence="7">
    <location>
        <begin position="3"/>
        <end position="123"/>
    </location>
</feature>
<gene>
    <name evidence="8" type="primary">yczC</name>
    <name evidence="8" type="ordered locus">BAMF_0276</name>
</gene>
<evidence type="ECO:0000256" key="6">
    <source>
        <dbReference type="SAM" id="Phobius"/>
    </source>
</evidence>
<feature type="transmembrane region" description="Helical" evidence="6">
    <location>
        <begin position="225"/>
        <end position="246"/>
    </location>
</feature>
<feature type="domain" description="RDD" evidence="7">
    <location>
        <begin position="145"/>
        <end position="258"/>
    </location>
</feature>
<feature type="transmembrane region" description="Helical" evidence="6">
    <location>
        <begin position="40"/>
        <end position="70"/>
    </location>
</feature>
<evidence type="ECO:0000259" key="7">
    <source>
        <dbReference type="Pfam" id="PF06271"/>
    </source>
</evidence>
<reference evidence="8 9" key="1">
    <citation type="journal article" date="2011" name="Int. J. Syst. Evol. Microbiol.">
        <title>Relationship of Bacillus amyloliquefaciens clades associated with strains DSM 7T and FZB42T: a proposal for Bacillus amyloliquefaciens subsp. amyloliquefaciens subsp. nov. and Bacillus amyloliquefaciens subsp. plantarum subsp. nov. based on complete genome sequence comparisons.</title>
        <authorList>
            <person name="Borriss R."/>
            <person name="Chen X.H."/>
            <person name="Rueckert C."/>
            <person name="Blom J."/>
            <person name="Becker A."/>
            <person name="Baumgarth B."/>
            <person name="Fan B."/>
            <person name="Pukall R."/>
            <person name="Schumann P."/>
            <person name="Sproer C."/>
            <person name="Junge H."/>
            <person name="Vater J."/>
            <person name="Puhler A."/>
            <person name="Klenk H.P."/>
        </authorList>
    </citation>
    <scope>NUCLEOTIDE SEQUENCE [LARGE SCALE GENOMIC DNA]</scope>
    <source>
        <strain evidence="9">DSM 7</strain>
    </source>
</reference>
<proteinExistence type="predicted"/>
<dbReference type="PANTHER" id="PTHR36115:SF4">
    <property type="entry name" value="MEMBRANE PROTEIN"/>
    <property type="match status" value="1"/>
</dbReference>
<evidence type="ECO:0000256" key="5">
    <source>
        <dbReference type="ARBA" id="ARBA00023136"/>
    </source>
</evidence>
<keyword evidence="2" id="KW-1003">Cell membrane</keyword>
<evidence type="ECO:0000256" key="3">
    <source>
        <dbReference type="ARBA" id="ARBA00022692"/>
    </source>
</evidence>
<dbReference type="PANTHER" id="PTHR36115">
    <property type="entry name" value="PROLINE-RICH ANTIGEN HOMOLOG-RELATED"/>
    <property type="match status" value="1"/>
</dbReference>
<dbReference type="InterPro" id="IPR010432">
    <property type="entry name" value="RDD"/>
</dbReference>
<feature type="transmembrane region" description="Helical" evidence="6">
    <location>
        <begin position="91"/>
        <end position="110"/>
    </location>
</feature>
<dbReference type="Pfam" id="PF06271">
    <property type="entry name" value="RDD"/>
    <property type="match status" value="2"/>
</dbReference>
<keyword evidence="5 6" id="KW-0472">Membrane</keyword>
<dbReference type="KEGG" id="bao:BAMF_0276"/>
<keyword evidence="3 6" id="KW-0812">Transmembrane</keyword>
<dbReference type="EMBL" id="FN597644">
    <property type="protein sequence ID" value="CBI41402.1"/>
    <property type="molecule type" value="Genomic_DNA"/>
</dbReference>
<evidence type="ECO:0000256" key="1">
    <source>
        <dbReference type="ARBA" id="ARBA00004651"/>
    </source>
</evidence>
<reference evidence="9" key="2">
    <citation type="journal article" date="2011" name="J. Biotechnol.">
        <title>Genome sequence of B. amyloliquefaciens type strain DSM7(T) reveals differences to plant-associated B. amyloliquefaciens FZB42.</title>
        <authorList>
            <person name="Ruckert C."/>
            <person name="Blom J."/>
            <person name="Chen X."/>
            <person name="Reva O."/>
            <person name="Borriss R."/>
        </authorList>
    </citation>
    <scope>NUCLEOTIDE SEQUENCE [LARGE SCALE GENOMIC DNA]</scope>
    <source>
        <strain evidence="9">DSM 7</strain>
    </source>
</reference>
<keyword evidence="9" id="KW-1185">Reference proteome</keyword>
<evidence type="ECO:0000256" key="2">
    <source>
        <dbReference type="ARBA" id="ARBA00022475"/>
    </source>
</evidence>
<evidence type="ECO:0000313" key="9">
    <source>
        <dbReference type="Proteomes" id="UP000006562"/>
    </source>
</evidence>
<dbReference type="RefSeq" id="WP_013350941.1">
    <property type="nucleotide sequence ID" value="NC_014551.1"/>
</dbReference>
<sequence>MNYANIGERMAAFLVDLLLMYLFILLVPITLYAGRPLSTSFFFIFTGLIVLCYILMPLTPLEGTIGAYIFKLKVVKAHDGSRISFGQAVGRFFVSLLHFLSVLPFITVHFTEKAQAVHDMAAGTAVLRKSPDVQSSEPLPDAGKFYYRIPAVLLDVIIIVSVILYIAKLTDEALWAVLISEFVMIILYPMLMPLTKMKGTIGLFIFRLRVADEKSRGNISFKQAFIRYFTIFVYCASPLLYFLFLFKNRSQSVHDLAAHTYIAQARSKSANI</sequence>
<accession>A0A9P1JEC3</accession>
<evidence type="ECO:0000313" key="8">
    <source>
        <dbReference type="EMBL" id="CBI41402.1"/>
    </source>
</evidence>
<dbReference type="Proteomes" id="UP000006562">
    <property type="component" value="Chromosome"/>
</dbReference>
<dbReference type="GO" id="GO:0005886">
    <property type="term" value="C:plasma membrane"/>
    <property type="evidence" value="ECO:0007669"/>
    <property type="project" value="UniProtKB-SubCell"/>
</dbReference>
<dbReference type="InterPro" id="IPR051791">
    <property type="entry name" value="Pra-immunoreactive"/>
</dbReference>
<keyword evidence="4 6" id="KW-1133">Transmembrane helix</keyword>
<feature type="transmembrane region" description="Helical" evidence="6">
    <location>
        <begin position="12"/>
        <end position="34"/>
    </location>
</feature>
<evidence type="ECO:0000256" key="4">
    <source>
        <dbReference type="ARBA" id="ARBA00022989"/>
    </source>
</evidence>
<feature type="transmembrane region" description="Helical" evidence="6">
    <location>
        <begin position="173"/>
        <end position="191"/>
    </location>
</feature>
<name>A0A9P1JEC3_BACAS</name>
<comment type="subcellular location">
    <subcellularLocation>
        <location evidence="1">Cell membrane</location>
        <topology evidence="1">Multi-pass membrane protein</topology>
    </subcellularLocation>
</comment>
<dbReference type="AlphaFoldDB" id="A0A9P1JEC3"/>